<protein>
    <recommendedName>
        <fullName evidence="4">Fumarate reductase subunit D</fullName>
    </recommendedName>
</protein>
<keyword evidence="1" id="KW-0812">Transmembrane</keyword>
<feature type="transmembrane region" description="Helical" evidence="1">
    <location>
        <begin position="12"/>
        <end position="36"/>
    </location>
</feature>
<organism evidence="2 3">
    <name type="scientific">Vibrio marisflavi CECT 7928</name>
    <dbReference type="NCBI Taxonomy" id="634439"/>
    <lineage>
        <taxon>Bacteria</taxon>
        <taxon>Pseudomonadati</taxon>
        <taxon>Pseudomonadota</taxon>
        <taxon>Gammaproteobacteria</taxon>
        <taxon>Vibrionales</taxon>
        <taxon>Vibrionaceae</taxon>
        <taxon>Vibrio</taxon>
    </lineage>
</organism>
<reference evidence="2" key="1">
    <citation type="submission" date="2021-11" db="EMBL/GenBank/DDBJ databases">
        <authorList>
            <person name="Rodrigo-Torres L."/>
            <person name="Arahal R. D."/>
            <person name="Lucena T."/>
        </authorList>
    </citation>
    <scope>NUCLEOTIDE SEQUENCE</scope>
    <source>
        <strain evidence="2">CECT 7928</strain>
    </source>
</reference>
<dbReference type="RefSeq" id="WP_237360851.1">
    <property type="nucleotide sequence ID" value="NZ_CAKLDM010000002.1"/>
</dbReference>
<sequence length="121" mass="13899">MSEALKDIETIVAGLIATYAIVWSVPGVIMSAMVSLGDPQRIVFIDNQLSKDVNKLHSNHMCMLSAYISTRLFHYWVKYPFIRKRATTDSKKFKVFMWVNTMGVWSYILSFVLIIIGKFLT</sequence>
<keyword evidence="1" id="KW-0472">Membrane</keyword>
<feature type="transmembrane region" description="Helical" evidence="1">
    <location>
        <begin position="95"/>
        <end position="116"/>
    </location>
</feature>
<dbReference type="EMBL" id="CAKLDM010000002">
    <property type="protein sequence ID" value="CAH0538568.1"/>
    <property type="molecule type" value="Genomic_DNA"/>
</dbReference>
<comment type="caution">
    <text evidence="2">The sequence shown here is derived from an EMBL/GenBank/DDBJ whole genome shotgun (WGS) entry which is preliminary data.</text>
</comment>
<feature type="transmembrane region" description="Helical" evidence="1">
    <location>
        <begin position="56"/>
        <end position="74"/>
    </location>
</feature>
<evidence type="ECO:0008006" key="4">
    <source>
        <dbReference type="Google" id="ProtNLM"/>
    </source>
</evidence>
<evidence type="ECO:0000313" key="3">
    <source>
        <dbReference type="Proteomes" id="UP000838748"/>
    </source>
</evidence>
<keyword evidence="1" id="KW-1133">Transmembrane helix</keyword>
<proteinExistence type="predicted"/>
<name>A0ABM9A2J0_9VIBR</name>
<evidence type="ECO:0000256" key="1">
    <source>
        <dbReference type="SAM" id="Phobius"/>
    </source>
</evidence>
<dbReference type="Proteomes" id="UP000838748">
    <property type="component" value="Unassembled WGS sequence"/>
</dbReference>
<keyword evidence="3" id="KW-1185">Reference proteome</keyword>
<evidence type="ECO:0000313" key="2">
    <source>
        <dbReference type="EMBL" id="CAH0538568.1"/>
    </source>
</evidence>
<accession>A0ABM9A2J0</accession>
<gene>
    <name evidence="2" type="ORF">VMF7928_01490</name>
</gene>